<evidence type="ECO:0000313" key="11">
    <source>
        <dbReference type="EMBL" id="KAF8822722.1"/>
    </source>
</evidence>
<dbReference type="InterPro" id="IPR016039">
    <property type="entry name" value="Thiolase-like"/>
</dbReference>
<evidence type="ECO:0000313" key="10">
    <source>
        <dbReference type="EMBL" id="AZL94160.1"/>
    </source>
</evidence>
<keyword evidence="12" id="KW-1185">Reference proteome</keyword>
<dbReference type="Pfam" id="PF02803">
    <property type="entry name" value="Thiolase_C"/>
    <property type="match status" value="1"/>
</dbReference>
<dbReference type="GO" id="GO:0003985">
    <property type="term" value="F:acetyl-CoA C-acetyltransferase activity"/>
    <property type="evidence" value="ECO:0007669"/>
    <property type="project" value="TreeGrafter"/>
</dbReference>
<evidence type="ECO:0000256" key="3">
    <source>
        <dbReference type="ARBA" id="ARBA00022723"/>
    </source>
</evidence>
<dbReference type="InterPro" id="IPR020617">
    <property type="entry name" value="Thiolase_C"/>
</dbReference>
<feature type="active site" description="Proton acceptor" evidence="6">
    <location>
        <position position="362"/>
    </location>
</feature>
<keyword evidence="4" id="KW-0630">Potassium</keyword>
<gene>
    <name evidence="11" type="ORF">IE077_002886</name>
</gene>
<dbReference type="Pfam" id="PF00108">
    <property type="entry name" value="Thiolase_N"/>
    <property type="match status" value="1"/>
</dbReference>
<dbReference type="GO" id="GO:0046872">
    <property type="term" value="F:metal ion binding"/>
    <property type="evidence" value="ECO:0007669"/>
    <property type="project" value="UniProtKB-KW"/>
</dbReference>
<evidence type="ECO:0000256" key="5">
    <source>
        <dbReference type="ARBA" id="ARBA00023315"/>
    </source>
</evidence>
<feature type="active site" description="Acyl-thioester intermediate" evidence="6">
    <location>
        <position position="96"/>
    </location>
</feature>
<dbReference type="EMBL" id="JADAQX010000028">
    <property type="protein sequence ID" value="KAF8822722.1"/>
    <property type="molecule type" value="Genomic_DNA"/>
</dbReference>
<feature type="active site" description="Proton acceptor" evidence="6">
    <location>
        <position position="392"/>
    </location>
</feature>
<dbReference type="InterPro" id="IPR020615">
    <property type="entry name" value="Thiolase_acyl_enz_int_AS"/>
</dbReference>
<dbReference type="Gene3D" id="3.40.47.10">
    <property type="match status" value="1"/>
</dbReference>
<evidence type="ECO:0000256" key="6">
    <source>
        <dbReference type="PIRSR" id="PIRSR000429-1"/>
    </source>
</evidence>
<dbReference type="InterPro" id="IPR020613">
    <property type="entry name" value="Thiolase_CS"/>
</dbReference>
<feature type="domain" description="Thiolase C-terminal" evidence="9">
    <location>
        <begin position="284"/>
        <end position="405"/>
    </location>
</feature>
<protein>
    <submittedName>
        <fullName evidence="11">Acetyl-CoA acetyltransferase</fullName>
    </submittedName>
    <submittedName>
        <fullName evidence="10">Acetyl-CoA acyltransferase 1</fullName>
    </submittedName>
</protein>
<proteinExistence type="evidence at transcript level"/>
<dbReference type="GO" id="GO:0006635">
    <property type="term" value="P:fatty acid beta-oxidation"/>
    <property type="evidence" value="ECO:0007669"/>
    <property type="project" value="TreeGrafter"/>
</dbReference>
<comment type="similarity">
    <text evidence="1 7">Belongs to the thiolase-like superfamily. Thiolase family.</text>
</comment>
<keyword evidence="3" id="KW-0479">Metal-binding</keyword>
<evidence type="ECO:0000259" key="9">
    <source>
        <dbReference type="Pfam" id="PF02803"/>
    </source>
</evidence>
<dbReference type="PIRSF" id="PIRSF000429">
    <property type="entry name" value="Ac-CoA_Ac_transf"/>
    <property type="match status" value="1"/>
</dbReference>
<dbReference type="Proteomes" id="UP000823046">
    <property type="component" value="Unassembled WGS sequence"/>
</dbReference>
<evidence type="ECO:0000313" key="12">
    <source>
        <dbReference type="Proteomes" id="UP000823046"/>
    </source>
</evidence>
<keyword evidence="5 7" id="KW-0012">Acyltransferase</keyword>
<dbReference type="AlphaFoldDB" id="A0A3Q8UBA1"/>
<sequence>MAYLRSFLPRDVFIVSMARTPVGSFLGALSSLTAPQLGAIALSNAIRRAHLENHEVEQVVMGHVLSGGCGQAPARQASLAADIPSTVDVFAVNKVCSSGMKAVVLAAQSIALRHCDIAVAGGMESMSQAPYLLRKAREGGYRYGHGDLLDSLLYDGLWDPHNNIHMGRCAEKTALEHSLSRVDQDMFAVESYKRSADAWKSGVMEKEIVPVTVSTGKKASSIEPSKISITEDEEYKRINLEKVATLKPAFQSDGTITAANASTLNDGAAAVVLMSGEKLKELDLQPLARILAFADAAVSPIDFPIAPFHAVKKVMKMASVDTKVDIYEINEAFSAVALANMKLLKVDPSRVNLHGGAVSLGHPLGMSGCRIIISLINVLHSHQRQVGCAAICNGGGGSTAMLLERM</sequence>
<dbReference type="CDD" id="cd00751">
    <property type="entry name" value="thiolase"/>
    <property type="match status" value="1"/>
</dbReference>
<dbReference type="FunFam" id="3.40.47.10:FF:000007">
    <property type="entry name" value="acetyl-CoA acetyltransferase, mitochondrial"/>
    <property type="match status" value="1"/>
</dbReference>
<evidence type="ECO:0000256" key="1">
    <source>
        <dbReference type="ARBA" id="ARBA00010982"/>
    </source>
</evidence>
<dbReference type="EMBL" id="MK212194">
    <property type="protein sequence ID" value="AZL94160.1"/>
    <property type="molecule type" value="mRNA"/>
</dbReference>
<organism evidence="10">
    <name type="scientific">Cardiosporidium cionae</name>
    <dbReference type="NCBI Taxonomy" id="476202"/>
    <lineage>
        <taxon>Eukaryota</taxon>
        <taxon>Sar</taxon>
        <taxon>Alveolata</taxon>
        <taxon>Apicomplexa</taxon>
        <taxon>Aconoidasida</taxon>
        <taxon>Nephromycida</taxon>
        <taxon>Cardiosporidium</taxon>
    </lineage>
</organism>
<reference evidence="10" key="1">
    <citation type="journal article" date="2018" name="Genome Biol. Evol.">
        <title>Nephromyces encodes a urate metabolism pathway and predicted peroxisomes, demonstrating these are not ancient losses of apicomplexans.</title>
        <authorList>
            <person name="Paight C."/>
            <person name="Slamovits C.H."/>
            <person name="Saffo M.B."/>
            <person name="Lane C.E."/>
        </authorList>
    </citation>
    <scope>NUCLEOTIDE SEQUENCE</scope>
    <source>
        <strain evidence="10">Cardio3</strain>
    </source>
</reference>
<feature type="domain" description="Thiolase N-terminal" evidence="8">
    <location>
        <begin position="12"/>
        <end position="276"/>
    </location>
</feature>
<reference evidence="11 12" key="2">
    <citation type="journal article" date="2020" name="bioRxiv">
        <title>Metabolic contributions of an alphaproteobacterial endosymbiont in the apicomplexan Cardiosporidium cionae.</title>
        <authorList>
            <person name="Hunter E.S."/>
            <person name="Paight C.J."/>
            <person name="Lane C.E."/>
        </authorList>
    </citation>
    <scope>NUCLEOTIDE SEQUENCE [LARGE SCALE GENOMIC DNA]</scope>
    <source>
        <strain evidence="11">ESH_2018</strain>
    </source>
</reference>
<evidence type="ECO:0000256" key="2">
    <source>
        <dbReference type="ARBA" id="ARBA00022679"/>
    </source>
</evidence>
<dbReference type="PANTHER" id="PTHR18919">
    <property type="entry name" value="ACETYL-COA C-ACYLTRANSFERASE"/>
    <property type="match status" value="1"/>
</dbReference>
<evidence type="ECO:0000259" key="8">
    <source>
        <dbReference type="Pfam" id="PF00108"/>
    </source>
</evidence>
<dbReference type="NCBIfam" id="TIGR01930">
    <property type="entry name" value="AcCoA-C-Actrans"/>
    <property type="match status" value="1"/>
</dbReference>
<dbReference type="OrthoDB" id="5404651at2759"/>
<accession>A0A3Q8UBA1</accession>
<dbReference type="PANTHER" id="PTHR18919:SF156">
    <property type="entry name" value="ACETYL-COA ACETYLTRANSFERASE, MITOCHONDRIAL"/>
    <property type="match status" value="1"/>
</dbReference>
<name>A0A3Q8UBA1_9APIC</name>
<evidence type="ECO:0000256" key="7">
    <source>
        <dbReference type="RuleBase" id="RU003557"/>
    </source>
</evidence>
<dbReference type="SUPFAM" id="SSF53901">
    <property type="entry name" value="Thiolase-like"/>
    <property type="match status" value="2"/>
</dbReference>
<dbReference type="PROSITE" id="PS00737">
    <property type="entry name" value="THIOLASE_2"/>
    <property type="match status" value="1"/>
</dbReference>
<dbReference type="InterPro" id="IPR020616">
    <property type="entry name" value="Thiolase_N"/>
</dbReference>
<dbReference type="InterPro" id="IPR002155">
    <property type="entry name" value="Thiolase"/>
</dbReference>
<keyword evidence="2 7" id="KW-0808">Transferase</keyword>
<dbReference type="GO" id="GO:0005739">
    <property type="term" value="C:mitochondrion"/>
    <property type="evidence" value="ECO:0007669"/>
    <property type="project" value="TreeGrafter"/>
</dbReference>
<dbReference type="PROSITE" id="PS00098">
    <property type="entry name" value="THIOLASE_1"/>
    <property type="match status" value="1"/>
</dbReference>
<evidence type="ECO:0000256" key="4">
    <source>
        <dbReference type="ARBA" id="ARBA00022958"/>
    </source>
</evidence>